<proteinExistence type="predicted"/>
<dbReference type="RefSeq" id="WP_155309012.1">
    <property type="nucleotide sequence ID" value="NZ_AP021879.1"/>
</dbReference>
<protein>
    <submittedName>
        <fullName evidence="2">Uncharacterized protein</fullName>
    </submittedName>
</protein>
<sequence>MRTSGPLFSIITTMILAVFMAVGYPFECVMASDGVKKDQVQQNAPKPAPGRDAPLWEKGKPLRMDQMPPIRKMGEGRLLIGNIVIDKHIPMITVRGEVNMDKGLVEYLACGYRGKLHESVLKIDAEPFYLNIALLLVGLEPGDRKLESQGEDSIPEGDPVEISVQWVDEAKKRHTRRAEDLIFNQQTGKSMQHTDWVYTGSKIVNGRFMAQIEHSIASTYHDPYALLDHRLPTGSDDRLYFVNEEIVPPKGTKVVMIIKPAGAEQK</sequence>
<keyword evidence="1" id="KW-0472">Membrane</keyword>
<evidence type="ECO:0000256" key="1">
    <source>
        <dbReference type="SAM" id="Phobius"/>
    </source>
</evidence>
<evidence type="ECO:0000313" key="2">
    <source>
        <dbReference type="EMBL" id="BBO87567.1"/>
    </source>
</evidence>
<evidence type="ECO:0000313" key="3">
    <source>
        <dbReference type="Proteomes" id="UP000422108"/>
    </source>
</evidence>
<organism evidence="2 3">
    <name type="scientific">Desulfosarcina ovata subsp. ovata</name>
    <dbReference type="NCBI Taxonomy" id="2752305"/>
    <lineage>
        <taxon>Bacteria</taxon>
        <taxon>Pseudomonadati</taxon>
        <taxon>Thermodesulfobacteriota</taxon>
        <taxon>Desulfobacteria</taxon>
        <taxon>Desulfobacterales</taxon>
        <taxon>Desulfosarcinaceae</taxon>
        <taxon>Desulfosarcina</taxon>
    </lineage>
</organism>
<dbReference type="EMBL" id="AP021879">
    <property type="protein sequence ID" value="BBO87567.1"/>
    <property type="molecule type" value="Genomic_DNA"/>
</dbReference>
<dbReference type="NCBIfam" id="NF040466">
    <property type="entry name" value="ydjY_domain"/>
    <property type="match status" value="1"/>
</dbReference>
<feature type="transmembrane region" description="Helical" evidence="1">
    <location>
        <begin position="7"/>
        <end position="26"/>
    </location>
</feature>
<accession>A0A5K8A519</accession>
<gene>
    <name evidence="2" type="ORF">DSCOOX_07470</name>
</gene>
<name>A0A5K8A519_9BACT</name>
<dbReference type="AlphaFoldDB" id="A0A5K8A519"/>
<dbReference type="Proteomes" id="UP000422108">
    <property type="component" value="Chromosome"/>
</dbReference>
<reference evidence="2 3" key="1">
    <citation type="submission" date="2019-11" db="EMBL/GenBank/DDBJ databases">
        <title>Comparative genomics of hydrocarbon-degrading Desulfosarcina strains.</title>
        <authorList>
            <person name="Watanabe M."/>
            <person name="Kojima H."/>
            <person name="Fukui M."/>
        </authorList>
    </citation>
    <scope>NUCLEOTIDE SEQUENCE [LARGE SCALE GENOMIC DNA]</scope>
    <source>
        <strain evidence="3">oXyS1</strain>
    </source>
</reference>
<keyword evidence="1" id="KW-1133">Transmembrane helix</keyword>
<keyword evidence="1" id="KW-0812">Transmembrane</keyword>
<keyword evidence="3" id="KW-1185">Reference proteome</keyword>
<dbReference type="InterPro" id="IPR047750">
    <property type="entry name" value="YdjY-like"/>
</dbReference>